<feature type="domain" description="PAS" evidence="1">
    <location>
        <begin position="1066"/>
        <end position="1111"/>
    </location>
</feature>
<dbReference type="SMART" id="SM00086">
    <property type="entry name" value="PAC"/>
    <property type="match status" value="8"/>
</dbReference>
<feature type="domain" description="PAC" evidence="2">
    <location>
        <begin position="1018"/>
        <end position="1070"/>
    </location>
</feature>
<dbReference type="Proteomes" id="UP001327459">
    <property type="component" value="Chromosome"/>
</dbReference>
<feature type="domain" description="PAS" evidence="1">
    <location>
        <begin position="968"/>
        <end position="1014"/>
    </location>
</feature>
<evidence type="ECO:0000259" key="2">
    <source>
        <dbReference type="PROSITE" id="PS50113"/>
    </source>
</evidence>
<sequence length="1352" mass="152346">MQTPENRIRQLEAAFANERTRANHLYEEMFTRNAAPKLLIAADSGRIMDANPAAVSFYGYDRDALLSLNIGDINAATGAEVARERQRARDEERRYFRFRHRLASGELRDVEVYTGPMTVDGVDCLHSIIHDVTETRRYQERLEHFRDIFESLPIGVYENGPGHDGHFSAINPAMVELFEAESAEQLMATPTAQLYANPADRKTFSDKLLEAGQLHDEVLHLQTLKGNPIEVSLTAMVRDTDNGSVLFGGVMTDITEQQRTRRHLVESEIRHRSILNAMSEGVVLQGRDGEIIEANPAARQILGLDDPELIGRSSEDPTWQAIHTDGSPFPGDRHPAMVSLREGISVREQEMGLPRPDGRMRWLRINSEPLFLGDGETATAAVATFTDVTERFEARKRLAENEARYRDLVESQPQIVHRYLPDTTITFANGVFAQMMGTEPEELVGYRWIESAEPESRDEILANLHQLTPANPVNDHENALTDAKGQRRWIHWTNRGFFDDNGKLVELQAVGVDLTERRKLEEQQKQLTEIIDALPDLVAIATADGRPFYYNRAGLKLLGIDSVEAQHGTHARDRHPPWALSIIEGTAQPTARETGWWQGETAFLDWHGNEIPVLQTIIAHFDPDGELTRYSTMMRDLRGQKARESHLRQLTAILEATPDFISLAEPDGKVLYVNSGGRRLLGLPERSHGHVENEVHTHMAFEAGVWAHPDWAAKLIQEKGIPEAIRSGQWEGETALLTASGEELPVSQVILAHHDEDGRLQRLSTIIRDISRHKTLERALERRQHTLERLQRITASNDDLDTRLHKLLTLGAESLGLPFGIISQVRGEDYWVRNAVSPGDVVKPGTHFPLGETYCVHTLAANAPTGFHQAGKSELRHHPCYRNQRLESYLGAPVTVGDHVYGTLNFSRAEAREPFTPYEWQLISLMAQWVSYELTRDADRRALEAERNRFIGGPTVVLGWRWETGSPITYVSPNVRSVFGYEQADLVGQHYLDLVHPGDRHECSRQIKMLAASDSNQVEREYRLRDGNGGYRWAHDFVVAERDANGEVVSLSGYLLDATHRRELEADQRLLAIAFQTGQALMLLSPDWRIQRVNDAFTRLTGYAADEVIGREPGFLDSAKHGEDLADRLADKLSRQGCWEGEVHRCRKDGGDIPLWESVCAVTNTAGDVEHYVSVFHDISEQKRVERELEHMASHDRLTGAFNRGRIYELLDAAEIARQRYGTPFSVLMFDIDHFKRINDTFGHQAGDAVLIELSRRVQDLLRLTDQFGRWGGEEFLIIATHTPINGAMKLADRIRATIGDSPFPDVGEVTVSIGVAEMRDGLTTKTLEARADQALYEAKDAGRNRVHVARP</sequence>
<feature type="domain" description="PAC" evidence="2">
    <location>
        <begin position="347"/>
        <end position="400"/>
    </location>
</feature>
<feature type="domain" description="PAC" evidence="2">
    <location>
        <begin position="1139"/>
        <end position="1191"/>
    </location>
</feature>
<dbReference type="InterPro" id="IPR000160">
    <property type="entry name" value="GGDEF_dom"/>
</dbReference>
<dbReference type="InterPro" id="IPR003018">
    <property type="entry name" value="GAF"/>
</dbReference>
<dbReference type="NCBIfam" id="TIGR00254">
    <property type="entry name" value="GGDEF"/>
    <property type="match status" value="1"/>
</dbReference>
<feature type="domain" description="PAS" evidence="1">
    <location>
        <begin position="646"/>
        <end position="683"/>
    </location>
</feature>
<feature type="domain" description="PAS" evidence="1">
    <location>
        <begin position="401"/>
        <end position="471"/>
    </location>
</feature>
<dbReference type="InterPro" id="IPR043128">
    <property type="entry name" value="Rev_trsase/Diguanyl_cyclase"/>
</dbReference>
<evidence type="ECO:0000259" key="3">
    <source>
        <dbReference type="PROSITE" id="PS50887"/>
    </source>
</evidence>
<reference evidence="4 5" key="1">
    <citation type="submission" date="2023-11" db="EMBL/GenBank/DDBJ databases">
        <title>MicrobeMod: A computational toolkit for identifying prokaryotic methylation and restriction-modification with nanopore sequencing.</title>
        <authorList>
            <person name="Crits-Christoph A."/>
            <person name="Kang S.C."/>
            <person name="Lee H."/>
            <person name="Ostrov N."/>
        </authorList>
    </citation>
    <scope>NUCLEOTIDE SEQUENCE [LARGE SCALE GENOMIC DNA]</scope>
    <source>
        <strain evidence="4 5">ATCC 49870</strain>
    </source>
</reference>
<dbReference type="InterPro" id="IPR000014">
    <property type="entry name" value="PAS"/>
</dbReference>
<dbReference type="InterPro" id="IPR013767">
    <property type="entry name" value="PAS_fold"/>
</dbReference>
<dbReference type="CDD" id="cd00130">
    <property type="entry name" value="PAS"/>
    <property type="match status" value="6"/>
</dbReference>
<dbReference type="Pfam" id="PF01590">
    <property type="entry name" value="GAF"/>
    <property type="match status" value="1"/>
</dbReference>
<dbReference type="PROSITE" id="PS50113">
    <property type="entry name" value="PAC"/>
    <property type="match status" value="5"/>
</dbReference>
<dbReference type="RefSeq" id="WP_322522224.1">
    <property type="nucleotide sequence ID" value="NZ_CP140153.1"/>
</dbReference>
<dbReference type="Pfam" id="PF08447">
    <property type="entry name" value="PAS_3"/>
    <property type="match status" value="1"/>
</dbReference>
<evidence type="ECO:0000259" key="1">
    <source>
        <dbReference type="PROSITE" id="PS50112"/>
    </source>
</evidence>
<dbReference type="InterPro" id="IPR013656">
    <property type="entry name" value="PAS_4"/>
</dbReference>
<dbReference type="InterPro" id="IPR013655">
    <property type="entry name" value="PAS_fold_3"/>
</dbReference>
<dbReference type="Pfam" id="PF00990">
    <property type="entry name" value="GGDEF"/>
    <property type="match status" value="1"/>
</dbReference>
<dbReference type="PANTHER" id="PTHR44757:SF2">
    <property type="entry name" value="BIOFILM ARCHITECTURE MAINTENANCE PROTEIN MBAA"/>
    <property type="match status" value="1"/>
</dbReference>
<evidence type="ECO:0000313" key="4">
    <source>
        <dbReference type="EMBL" id="WQH17252.1"/>
    </source>
</evidence>
<organism evidence="4 5">
    <name type="scientific">Guyparkeria halophila</name>
    <dbReference type="NCBI Taxonomy" id="47960"/>
    <lineage>
        <taxon>Bacteria</taxon>
        <taxon>Pseudomonadati</taxon>
        <taxon>Pseudomonadota</taxon>
        <taxon>Gammaproteobacteria</taxon>
        <taxon>Chromatiales</taxon>
        <taxon>Thioalkalibacteraceae</taxon>
        <taxon>Guyparkeria</taxon>
    </lineage>
</organism>
<feature type="domain" description="GGDEF" evidence="3">
    <location>
        <begin position="1223"/>
        <end position="1352"/>
    </location>
</feature>
<dbReference type="Gene3D" id="3.30.450.40">
    <property type="match status" value="1"/>
</dbReference>
<feature type="domain" description="PAS" evidence="1">
    <location>
        <begin position="523"/>
        <end position="564"/>
    </location>
</feature>
<gene>
    <name evidence="4" type="ORF">SR882_04945</name>
</gene>
<dbReference type="InterPro" id="IPR029016">
    <property type="entry name" value="GAF-like_dom_sf"/>
</dbReference>
<dbReference type="Gene3D" id="3.30.450.20">
    <property type="entry name" value="PAS domain"/>
    <property type="match status" value="8"/>
</dbReference>
<dbReference type="SMART" id="SM00091">
    <property type="entry name" value="PAS"/>
    <property type="match status" value="8"/>
</dbReference>
<dbReference type="PANTHER" id="PTHR44757">
    <property type="entry name" value="DIGUANYLATE CYCLASE DGCP"/>
    <property type="match status" value="1"/>
</dbReference>
<proteinExistence type="predicted"/>
<dbReference type="SMART" id="SM00267">
    <property type="entry name" value="GGDEF"/>
    <property type="match status" value="1"/>
</dbReference>
<dbReference type="InterPro" id="IPR029787">
    <property type="entry name" value="Nucleotide_cyclase"/>
</dbReference>
<dbReference type="InterPro" id="IPR052155">
    <property type="entry name" value="Biofilm_reg_signaling"/>
</dbReference>
<dbReference type="Pfam" id="PF00989">
    <property type="entry name" value="PAS"/>
    <property type="match status" value="1"/>
</dbReference>
<protein>
    <submittedName>
        <fullName evidence="4">PAS domain S-box protein</fullName>
    </submittedName>
</protein>
<dbReference type="PROSITE" id="PS50112">
    <property type="entry name" value="PAS"/>
    <property type="match status" value="6"/>
</dbReference>
<evidence type="ECO:0000313" key="5">
    <source>
        <dbReference type="Proteomes" id="UP001327459"/>
    </source>
</evidence>
<dbReference type="CDD" id="cd01949">
    <property type="entry name" value="GGDEF"/>
    <property type="match status" value="1"/>
</dbReference>
<name>A0ABZ0Z190_9GAMM</name>
<keyword evidence="5" id="KW-1185">Reference proteome</keyword>
<feature type="domain" description="PAC" evidence="2">
    <location>
        <begin position="474"/>
        <end position="526"/>
    </location>
</feature>
<dbReference type="InterPro" id="IPR035965">
    <property type="entry name" value="PAS-like_dom_sf"/>
</dbReference>
<dbReference type="PROSITE" id="PS50887">
    <property type="entry name" value="GGDEF"/>
    <property type="match status" value="1"/>
</dbReference>
<dbReference type="Pfam" id="PF13426">
    <property type="entry name" value="PAS_9"/>
    <property type="match status" value="5"/>
</dbReference>
<feature type="domain" description="PAC" evidence="2">
    <location>
        <begin position="730"/>
        <end position="782"/>
    </location>
</feature>
<feature type="domain" description="PAS" evidence="1">
    <location>
        <begin position="267"/>
        <end position="325"/>
    </location>
</feature>
<dbReference type="SUPFAM" id="SSF55785">
    <property type="entry name" value="PYP-like sensor domain (PAS domain)"/>
    <property type="match status" value="8"/>
</dbReference>
<dbReference type="InterPro" id="IPR001610">
    <property type="entry name" value="PAC"/>
</dbReference>
<dbReference type="SUPFAM" id="SSF55781">
    <property type="entry name" value="GAF domain-like"/>
    <property type="match status" value="1"/>
</dbReference>
<accession>A0ABZ0Z190</accession>
<dbReference type="NCBIfam" id="TIGR00229">
    <property type="entry name" value="sensory_box"/>
    <property type="match status" value="6"/>
</dbReference>
<dbReference type="EMBL" id="CP140153">
    <property type="protein sequence ID" value="WQH17252.1"/>
    <property type="molecule type" value="Genomic_DNA"/>
</dbReference>
<dbReference type="InterPro" id="IPR000700">
    <property type="entry name" value="PAS-assoc_C"/>
</dbReference>
<dbReference type="SMART" id="SM00065">
    <property type="entry name" value="GAF"/>
    <property type="match status" value="1"/>
</dbReference>
<dbReference type="Pfam" id="PF08448">
    <property type="entry name" value="PAS_4"/>
    <property type="match status" value="1"/>
</dbReference>
<dbReference type="Gene3D" id="3.30.70.270">
    <property type="match status" value="1"/>
</dbReference>
<dbReference type="SUPFAM" id="SSF55073">
    <property type="entry name" value="Nucleotide cyclase"/>
    <property type="match status" value="1"/>
</dbReference>